<dbReference type="EMBL" id="CAQQ02090475">
    <property type="status" value="NOT_ANNOTATED_CDS"/>
    <property type="molecule type" value="Genomic_DNA"/>
</dbReference>
<accession>T1H0M8</accession>
<dbReference type="PANTHER" id="PTHR14152">
    <property type="entry name" value="SQUAMOUS CELL CARCINOMA ANTIGEN RECOGNISED BY CYTOTOXIC T LYMPHOCYTES"/>
    <property type="match status" value="1"/>
</dbReference>
<dbReference type="Pfam" id="PF03343">
    <property type="entry name" value="SART-1"/>
    <property type="match status" value="2"/>
</dbReference>
<evidence type="ECO:0000256" key="3">
    <source>
        <dbReference type="ARBA" id="ARBA00023242"/>
    </source>
</evidence>
<keyword evidence="3" id="KW-0539">Nucleus</keyword>
<evidence type="ECO:0000256" key="1">
    <source>
        <dbReference type="ARBA" id="ARBA00004123"/>
    </source>
</evidence>
<dbReference type="AlphaFoldDB" id="T1H0M8"/>
<dbReference type="GO" id="GO:0046540">
    <property type="term" value="C:U4/U6 x U5 tri-snRNP complex"/>
    <property type="evidence" value="ECO:0007669"/>
    <property type="project" value="TreeGrafter"/>
</dbReference>
<dbReference type="EnsemblMetazoa" id="MESCA009709-RA">
    <property type="protein sequence ID" value="MESCA009709-PA"/>
    <property type="gene ID" value="MESCA009709"/>
</dbReference>
<dbReference type="EMBL" id="CAQQ02090477">
    <property type="status" value="NOT_ANNOTATED_CDS"/>
    <property type="molecule type" value="Genomic_DNA"/>
</dbReference>
<organism evidence="4 5">
    <name type="scientific">Megaselia scalaris</name>
    <name type="common">Humpbacked fly</name>
    <name type="synonym">Phora scalaris</name>
    <dbReference type="NCBI Taxonomy" id="36166"/>
    <lineage>
        <taxon>Eukaryota</taxon>
        <taxon>Metazoa</taxon>
        <taxon>Ecdysozoa</taxon>
        <taxon>Arthropoda</taxon>
        <taxon>Hexapoda</taxon>
        <taxon>Insecta</taxon>
        <taxon>Pterygota</taxon>
        <taxon>Neoptera</taxon>
        <taxon>Endopterygota</taxon>
        <taxon>Diptera</taxon>
        <taxon>Brachycera</taxon>
        <taxon>Muscomorpha</taxon>
        <taxon>Platypezoidea</taxon>
        <taxon>Phoridae</taxon>
        <taxon>Megaseliini</taxon>
        <taxon>Megaselia</taxon>
    </lineage>
</organism>
<evidence type="ECO:0000313" key="4">
    <source>
        <dbReference type="EnsemblMetazoa" id="MESCA009709-PA"/>
    </source>
</evidence>
<proteinExistence type="inferred from homology"/>
<comment type="subcellular location">
    <subcellularLocation>
        <location evidence="1">Nucleus</location>
    </subcellularLocation>
</comment>
<evidence type="ECO:0000313" key="5">
    <source>
        <dbReference type="Proteomes" id="UP000015102"/>
    </source>
</evidence>
<protein>
    <recommendedName>
        <fullName evidence="6">U4/U6.U5 tri-snRNP-associated protein 1</fullName>
    </recommendedName>
</protein>
<reference evidence="4" key="2">
    <citation type="submission" date="2015-06" db="UniProtKB">
        <authorList>
            <consortium name="EnsemblMetazoa"/>
        </authorList>
    </citation>
    <scope>IDENTIFICATION</scope>
</reference>
<name>T1H0M8_MEGSC</name>
<evidence type="ECO:0008006" key="6">
    <source>
        <dbReference type="Google" id="ProtNLM"/>
    </source>
</evidence>
<evidence type="ECO:0000256" key="2">
    <source>
        <dbReference type="ARBA" id="ARBA00006076"/>
    </source>
</evidence>
<keyword evidence="5" id="KW-1185">Reference proteome</keyword>
<dbReference type="InterPro" id="IPR005011">
    <property type="entry name" value="SNU66/SART1"/>
</dbReference>
<dbReference type="GO" id="GO:0045292">
    <property type="term" value="P:mRNA cis splicing, via spliceosome"/>
    <property type="evidence" value="ECO:0007669"/>
    <property type="project" value="TreeGrafter"/>
</dbReference>
<dbReference type="HOGENOM" id="CLU_1381160_0_0_1"/>
<dbReference type="Proteomes" id="UP000015102">
    <property type="component" value="Unassembled WGS sequence"/>
</dbReference>
<dbReference type="PANTHER" id="PTHR14152:SF5">
    <property type="entry name" value="U4_U6.U5 TRI-SNRNP-ASSOCIATED PROTEIN 1"/>
    <property type="match status" value="1"/>
</dbReference>
<dbReference type="STRING" id="36166.T1H0M8"/>
<comment type="similarity">
    <text evidence="2">Belongs to the SNU66/SART1 family.</text>
</comment>
<dbReference type="GO" id="GO:0000481">
    <property type="term" value="P:maturation of 5S rRNA"/>
    <property type="evidence" value="ECO:0007669"/>
    <property type="project" value="TreeGrafter"/>
</dbReference>
<sequence>PNVKLEYIDDNGRILNAKEAFRYLSHKFHGKGPGKNKIEKRLKKLEQESLMKTMSSTDTPLGTLTMLQQKQKETKTAYVVLSGNKQSSMGKDDKFNRRDRYQAGPIMDFRDKSNFNPNVKLEYIDDNGRILNAKEAFRYLSHKLKKLEQESLMKTMSSTDTPLGTLTMLQQKQKETKTAYVVLSGNKQSSMGSISKHK</sequence>
<reference evidence="5" key="1">
    <citation type="submission" date="2013-02" db="EMBL/GenBank/DDBJ databases">
        <authorList>
            <person name="Hughes D."/>
        </authorList>
    </citation>
    <scope>NUCLEOTIDE SEQUENCE</scope>
    <source>
        <strain>Durham</strain>
        <strain evidence="5">NC isolate 2 -- Noor lab</strain>
    </source>
</reference>
<dbReference type="EMBL" id="CAQQ02090476">
    <property type="status" value="NOT_ANNOTATED_CDS"/>
    <property type="molecule type" value="Genomic_DNA"/>
</dbReference>